<evidence type="ECO:0000313" key="1">
    <source>
        <dbReference type="EMBL" id="JAD51093.1"/>
    </source>
</evidence>
<name>A0A0A9AMP0_ARUDO</name>
<reference evidence="1" key="2">
    <citation type="journal article" date="2015" name="Data Brief">
        <title>Shoot transcriptome of the giant reed, Arundo donax.</title>
        <authorList>
            <person name="Barrero R.A."/>
            <person name="Guerrero F.D."/>
            <person name="Moolhuijzen P."/>
            <person name="Goolsby J.A."/>
            <person name="Tidwell J."/>
            <person name="Bellgard S.E."/>
            <person name="Bellgard M.I."/>
        </authorList>
    </citation>
    <scope>NUCLEOTIDE SEQUENCE</scope>
    <source>
        <tissue evidence="1">Shoot tissue taken approximately 20 cm above the soil surface</tissue>
    </source>
</reference>
<organism evidence="1">
    <name type="scientific">Arundo donax</name>
    <name type="common">Giant reed</name>
    <name type="synonym">Donax arundinaceus</name>
    <dbReference type="NCBI Taxonomy" id="35708"/>
    <lineage>
        <taxon>Eukaryota</taxon>
        <taxon>Viridiplantae</taxon>
        <taxon>Streptophyta</taxon>
        <taxon>Embryophyta</taxon>
        <taxon>Tracheophyta</taxon>
        <taxon>Spermatophyta</taxon>
        <taxon>Magnoliopsida</taxon>
        <taxon>Liliopsida</taxon>
        <taxon>Poales</taxon>
        <taxon>Poaceae</taxon>
        <taxon>PACMAD clade</taxon>
        <taxon>Arundinoideae</taxon>
        <taxon>Arundineae</taxon>
        <taxon>Arundo</taxon>
    </lineage>
</organism>
<accession>A0A0A9AMP0</accession>
<proteinExistence type="predicted"/>
<protein>
    <submittedName>
        <fullName evidence="1">Uncharacterized protein</fullName>
    </submittedName>
</protein>
<dbReference type="AlphaFoldDB" id="A0A0A9AMP0"/>
<sequence length="33" mass="3900">MLFFVGTPRRITTAYRPFYLKISFTRNTMSIGL</sequence>
<dbReference type="EMBL" id="GBRH01246802">
    <property type="protein sequence ID" value="JAD51093.1"/>
    <property type="molecule type" value="Transcribed_RNA"/>
</dbReference>
<reference evidence="1" key="1">
    <citation type="submission" date="2014-09" db="EMBL/GenBank/DDBJ databases">
        <authorList>
            <person name="Magalhaes I.L.F."/>
            <person name="Oliveira U."/>
            <person name="Santos F.R."/>
            <person name="Vidigal T.H.D.A."/>
            <person name="Brescovit A.D."/>
            <person name="Santos A.J."/>
        </authorList>
    </citation>
    <scope>NUCLEOTIDE SEQUENCE</scope>
    <source>
        <tissue evidence="1">Shoot tissue taken approximately 20 cm above the soil surface</tissue>
    </source>
</reference>